<dbReference type="InterPro" id="IPR003542">
    <property type="entry name" value="Enbac_synth_compD-like"/>
</dbReference>
<dbReference type="Proteomes" id="UP000279457">
    <property type="component" value="Unassembled WGS sequence"/>
</dbReference>
<accession>A0A3N6S2M6</accession>
<dbReference type="Pfam" id="PF01648">
    <property type="entry name" value="ACPS"/>
    <property type="match status" value="1"/>
</dbReference>
<dbReference type="EMBL" id="RHHM01000001">
    <property type="protein sequence ID" value="RQM39888.1"/>
    <property type="molecule type" value="Genomic_DNA"/>
</dbReference>
<evidence type="ECO:0000256" key="10">
    <source>
        <dbReference type="ARBA" id="ARBA00049176"/>
    </source>
</evidence>
<evidence type="ECO:0000256" key="7">
    <source>
        <dbReference type="ARBA" id="ARBA00023191"/>
    </source>
</evidence>
<comment type="caution">
    <text evidence="16">The sequence shown here is derived from an EMBL/GenBank/DDBJ whole genome shotgun (WGS) entry which is preliminary data.</text>
</comment>
<evidence type="ECO:0000313" key="16">
    <source>
        <dbReference type="EMBL" id="RQM39888.1"/>
    </source>
</evidence>
<feature type="binding site" evidence="12">
    <location>
        <position position="189"/>
    </location>
    <ligand>
        <name>CoA</name>
        <dbReference type="ChEBI" id="CHEBI:57287"/>
    </ligand>
</feature>
<name>A0A3N6S2M6_9GAMM</name>
<evidence type="ECO:0000256" key="6">
    <source>
        <dbReference type="ARBA" id="ARBA00022679"/>
    </source>
</evidence>
<dbReference type="GO" id="GO:0008897">
    <property type="term" value="F:holo-[acyl-carrier-protein] synthase activity"/>
    <property type="evidence" value="ECO:0007669"/>
    <property type="project" value="InterPro"/>
</dbReference>
<feature type="binding site" evidence="12">
    <location>
        <begin position="122"/>
        <end position="123"/>
    </location>
    <ligand>
        <name>CoA</name>
        <dbReference type="ChEBI" id="CHEBI:57287"/>
    </ligand>
</feature>
<dbReference type="UniPathway" id="UPA00017"/>
<evidence type="ECO:0000256" key="12">
    <source>
        <dbReference type="PIRSR" id="PIRSR603542-1"/>
    </source>
</evidence>
<feature type="domain" description="4'-phosphopantetheinyl transferase N-terminal" evidence="15">
    <location>
        <begin position="71"/>
        <end position="127"/>
    </location>
</feature>
<reference evidence="16 17" key="1">
    <citation type="submission" date="2018-10" db="EMBL/GenBank/DDBJ databases">
        <title>Draft genome sequence for the type isolate of Erwinia psidii, agent causal of bacterial blight in guava (Psidium guajava) and wilt and die-back of Eucalyptus spp.</title>
        <authorList>
            <person name="Hermenegildo P.S."/>
            <person name="Santos S.A."/>
            <person name="Guimaraes L.M.S."/>
            <person name="Vidigal P.M.P."/>
            <person name="Pereira I.C."/>
            <person name="Badel J.L."/>
            <person name="Alfenas-Zerbini P."/>
            <person name="Ferreira M.A.S.V."/>
            <person name="Alfenas A.C."/>
        </authorList>
    </citation>
    <scope>NUCLEOTIDE SEQUENCE [LARGE SCALE GENOMIC DNA]</scope>
    <source>
        <strain evidence="16 17">IBSBF 435</strain>
    </source>
</reference>
<evidence type="ECO:0000256" key="3">
    <source>
        <dbReference type="ARBA" id="ARBA00008342"/>
    </source>
</evidence>
<feature type="binding site" evidence="12">
    <location>
        <position position="144"/>
    </location>
    <ligand>
        <name>CoA</name>
        <dbReference type="ChEBI" id="CHEBI:57287"/>
    </ligand>
</feature>
<dbReference type="Pfam" id="PF17837">
    <property type="entry name" value="4PPT_N"/>
    <property type="match status" value="1"/>
</dbReference>
<evidence type="ECO:0000313" key="17">
    <source>
        <dbReference type="Proteomes" id="UP000279457"/>
    </source>
</evidence>
<feature type="binding site" evidence="13">
    <location>
        <position position="144"/>
    </location>
    <ligand>
        <name>Mg(2+)</name>
        <dbReference type="ChEBI" id="CHEBI:18420"/>
    </ligand>
</feature>
<evidence type="ECO:0000256" key="13">
    <source>
        <dbReference type="PIRSR" id="PIRSR603542-2"/>
    </source>
</evidence>
<keyword evidence="6 16" id="KW-0808">Transferase</keyword>
<evidence type="ECO:0000256" key="5">
    <source>
        <dbReference type="ARBA" id="ARBA00019087"/>
    </source>
</evidence>
<evidence type="ECO:0000256" key="2">
    <source>
        <dbReference type="ARBA" id="ARBA00004993"/>
    </source>
</evidence>
<dbReference type="GO" id="GO:0009239">
    <property type="term" value="P:enterobactin biosynthetic process"/>
    <property type="evidence" value="ECO:0007669"/>
    <property type="project" value="UniProtKB-UniPathway"/>
</dbReference>
<feature type="binding site" evidence="12">
    <location>
        <position position="193"/>
    </location>
    <ligand>
        <name>CoA</name>
        <dbReference type="ChEBI" id="CHEBI:57287"/>
    </ligand>
</feature>
<organism evidence="16 17">
    <name type="scientific">Erwinia psidii</name>
    <dbReference type="NCBI Taxonomy" id="69224"/>
    <lineage>
        <taxon>Bacteria</taxon>
        <taxon>Pseudomonadati</taxon>
        <taxon>Pseudomonadota</taxon>
        <taxon>Gammaproteobacteria</taxon>
        <taxon>Enterobacterales</taxon>
        <taxon>Erwiniaceae</taxon>
        <taxon>Erwinia</taxon>
    </lineage>
</organism>
<feature type="binding site" evidence="12">
    <location>
        <position position="86"/>
    </location>
    <ligand>
        <name>CoA</name>
        <dbReference type="ChEBI" id="CHEBI:57287"/>
    </ligand>
</feature>
<dbReference type="PANTHER" id="PTHR38096:SF1">
    <property type="entry name" value="ENTEROBACTIN SYNTHASE COMPONENT D"/>
    <property type="match status" value="1"/>
</dbReference>
<dbReference type="Gene3D" id="3.90.470.20">
    <property type="entry name" value="4'-phosphopantetheinyl transferase domain"/>
    <property type="match status" value="1"/>
</dbReference>
<comment type="catalytic activity">
    <reaction evidence="10">
        <text>apo-[aryl-carrier protein] + CoA = holo-[aryl-carrier protein] + adenosine 3',5'-bisphosphate + H(+)</text>
        <dbReference type="Rhea" id="RHEA:48404"/>
        <dbReference type="Rhea" id="RHEA-COMP:15903"/>
        <dbReference type="Rhea" id="RHEA-COMP:17557"/>
        <dbReference type="ChEBI" id="CHEBI:15378"/>
        <dbReference type="ChEBI" id="CHEBI:29999"/>
        <dbReference type="ChEBI" id="CHEBI:57287"/>
        <dbReference type="ChEBI" id="CHEBI:58343"/>
        <dbReference type="ChEBI" id="CHEBI:64479"/>
    </reaction>
</comment>
<keyword evidence="17" id="KW-1185">Reference proteome</keyword>
<dbReference type="RefSeq" id="WP_124231338.1">
    <property type="nucleotide sequence ID" value="NZ_RHHM01000001.1"/>
</dbReference>
<evidence type="ECO:0000256" key="1">
    <source>
        <dbReference type="ARBA" id="ARBA00003937"/>
    </source>
</evidence>
<comment type="similarity">
    <text evidence="3">Belongs to the P-Pant transferase superfamily. EntD family.</text>
</comment>
<protein>
    <recommendedName>
        <fullName evidence="5">Enterobactin synthase component D</fullName>
    </recommendedName>
    <alternativeName>
        <fullName evidence="8">4'-phosphopantetheinyl transferase EntD</fullName>
    </alternativeName>
    <alternativeName>
        <fullName evidence="9">Enterochelin synthase D</fullName>
    </alternativeName>
</protein>
<dbReference type="GO" id="GO:0000287">
    <property type="term" value="F:magnesium ion binding"/>
    <property type="evidence" value="ECO:0007669"/>
    <property type="project" value="InterPro"/>
</dbReference>
<dbReference type="PRINTS" id="PR01399">
    <property type="entry name" value="ENTSNTHTASED"/>
</dbReference>
<sequence>MYHQKISDDLLPRFDASTSLACEPGHHFISDMAILSPAGHPDVMLMLANYHLSSFSDHLFSELAIPLPVHLNRAVTKRRAEYLASRVCVRHALSLTGIDGFILHNDANRAPIWPPGIVGSLSHTDSWIGLIVGQSSCAKLLGVDCEWVIPQARAHELQKMIISTDEKNVLQQSGLADAVALTVAFSLKESLYKALFPRIRQFMDFKDAEIVASNADASRVCLRLVRHFPADFPAGRLFTGHVLIQEDRVLSWIVTPLNAFDMSAAQHLANDGSVA</sequence>
<evidence type="ECO:0000256" key="4">
    <source>
        <dbReference type="ARBA" id="ARBA00011503"/>
    </source>
</evidence>
<proteinExistence type="inferred from homology"/>
<gene>
    <name evidence="16" type="ORF">EB241_00820</name>
</gene>
<keyword evidence="7" id="KW-0259">Enterobactin biosynthesis</keyword>
<evidence type="ECO:0000256" key="9">
    <source>
        <dbReference type="ARBA" id="ARBA00031996"/>
    </source>
</evidence>
<keyword evidence="13" id="KW-0460">Magnesium</keyword>
<feature type="binding site" evidence="12">
    <location>
        <position position="78"/>
    </location>
    <ligand>
        <name>CoA</name>
        <dbReference type="ChEBI" id="CHEBI:57287"/>
    </ligand>
</feature>
<keyword evidence="13" id="KW-0479">Metal-binding</keyword>
<evidence type="ECO:0000256" key="8">
    <source>
        <dbReference type="ARBA" id="ARBA00029894"/>
    </source>
</evidence>
<dbReference type="InterPro" id="IPR037143">
    <property type="entry name" value="4-PPantetheinyl_Trfase_dom_sf"/>
</dbReference>
<dbReference type="GO" id="GO:0005886">
    <property type="term" value="C:plasma membrane"/>
    <property type="evidence" value="ECO:0007669"/>
    <property type="project" value="TreeGrafter"/>
</dbReference>
<dbReference type="InterPro" id="IPR008278">
    <property type="entry name" value="4-PPantetheinyl_Trfase_dom"/>
</dbReference>
<dbReference type="AlphaFoldDB" id="A0A3N6S2M6"/>
<evidence type="ECO:0000259" key="14">
    <source>
        <dbReference type="Pfam" id="PF01648"/>
    </source>
</evidence>
<feature type="domain" description="4'-phosphopantetheinyl transferase" evidence="14">
    <location>
        <begin position="141"/>
        <end position="221"/>
    </location>
</feature>
<comment type="function">
    <text evidence="1">Involved in the biosynthesis of the siderophore enterobactin (enterochelin), which is a macrocyclic trimeric lactone of N-(2,3-dihydroxybenzoyl)-serine. The serine trilactone serves as a scaffolding for the three catechol functionalities that provide hexadentate coordination for the tightly ligated iron(2+) atoms. Plays an essential role in the assembly of the enterobactin by catalyzing the transfer of the 4'-phosphopantetheine (Ppant) moiety from coenzyme A to the apo-domains of both EntB (ArCP domain) and EntF (PCP domain) to yield their holo-forms which make them competent for the activation of 2,3-dihydroxybenzoate (DHB) and L-serine, respectively.</text>
</comment>
<dbReference type="SUPFAM" id="SSF56214">
    <property type="entry name" value="4'-phosphopantetheinyl transferase"/>
    <property type="match status" value="1"/>
</dbReference>
<feature type="binding site" evidence="13">
    <location>
        <position position="146"/>
    </location>
    <ligand>
        <name>Mg(2+)</name>
        <dbReference type="ChEBI" id="CHEBI:18420"/>
    </ligand>
</feature>
<dbReference type="OrthoDB" id="8210607at2"/>
<comment type="cofactor">
    <cofactor evidence="13">
        <name>Mg(2+)</name>
        <dbReference type="ChEBI" id="CHEBI:18420"/>
    </cofactor>
</comment>
<comment type="subunit">
    <text evidence="4">EntB, EntD, EntE, and EntF form a multienzyme complex called enterobactin synthase.</text>
</comment>
<dbReference type="InterPro" id="IPR041354">
    <property type="entry name" value="4PPT_N"/>
</dbReference>
<evidence type="ECO:0000256" key="11">
    <source>
        <dbReference type="ARBA" id="ARBA00049191"/>
    </source>
</evidence>
<dbReference type="PANTHER" id="PTHR38096">
    <property type="entry name" value="ENTEROBACTIN SYNTHASE COMPONENT D"/>
    <property type="match status" value="1"/>
</dbReference>
<comment type="catalytic activity">
    <reaction evidence="11">
        <text>apo-[peptidyl-carrier protein] + CoA = holo-[peptidyl-carrier protein] + adenosine 3',5'-bisphosphate + H(+)</text>
        <dbReference type="Rhea" id="RHEA:46228"/>
        <dbReference type="Rhea" id="RHEA-COMP:11479"/>
        <dbReference type="Rhea" id="RHEA-COMP:11480"/>
        <dbReference type="ChEBI" id="CHEBI:15378"/>
        <dbReference type="ChEBI" id="CHEBI:29999"/>
        <dbReference type="ChEBI" id="CHEBI:57287"/>
        <dbReference type="ChEBI" id="CHEBI:58343"/>
        <dbReference type="ChEBI" id="CHEBI:64479"/>
    </reaction>
</comment>
<evidence type="ECO:0000259" key="15">
    <source>
        <dbReference type="Pfam" id="PF17837"/>
    </source>
</evidence>
<dbReference type="GO" id="GO:0009366">
    <property type="term" value="C:enterobactin synthetase complex"/>
    <property type="evidence" value="ECO:0007669"/>
    <property type="project" value="InterPro"/>
</dbReference>
<comment type="pathway">
    <text evidence="2">Siderophore biosynthesis; enterobactin biosynthesis.</text>
</comment>